<dbReference type="Proteomes" id="UP000199515">
    <property type="component" value="Unassembled WGS sequence"/>
</dbReference>
<protein>
    <recommendedName>
        <fullName evidence="2">TNT domain-containing protein</fullName>
    </recommendedName>
</protein>
<feature type="compositionally biased region" description="Basic and acidic residues" evidence="1">
    <location>
        <begin position="270"/>
        <end position="279"/>
    </location>
</feature>
<feature type="domain" description="TNT" evidence="2">
    <location>
        <begin position="411"/>
        <end position="493"/>
    </location>
</feature>
<accession>A0A1H3ASP1</accession>
<evidence type="ECO:0000256" key="1">
    <source>
        <dbReference type="SAM" id="MobiDB-lite"/>
    </source>
</evidence>
<dbReference type="InterPro" id="IPR036170">
    <property type="entry name" value="YezG-like_sf"/>
</dbReference>
<dbReference type="Pfam" id="PF14021">
    <property type="entry name" value="TNT"/>
    <property type="match status" value="1"/>
</dbReference>
<dbReference type="RefSeq" id="WP_091288832.1">
    <property type="nucleotide sequence ID" value="NZ_FNON01000002.1"/>
</dbReference>
<dbReference type="SUPFAM" id="SSF160424">
    <property type="entry name" value="BH3703-like"/>
    <property type="match status" value="1"/>
</dbReference>
<evidence type="ECO:0000313" key="4">
    <source>
        <dbReference type="Proteomes" id="UP000199515"/>
    </source>
</evidence>
<dbReference type="AlphaFoldDB" id="A0A1H3ASP1"/>
<keyword evidence="4" id="KW-1185">Reference proteome</keyword>
<sequence>MTITNQALSPAEQRKLLVHIGKLVRGAAPEGWARIEIGFRNISEHAELDVRADTKTFDLPENLTELLGTLRRGMYEPGRGAWLEASLTLESNGTFAFDFDLDDEPAWRTQPDPGMYTEELTTCPREPEHIPGWWRLKARLPLGIVFRHARIVDAYEEGKPPVVDRPALPPEEIPHLLAYLEREPSVLTGPEPGPDIFAPDGEPVPESYQTDGTWIWHASVPHYLRKYGTPPDPELVAHIREQKYQPPYVEQLVRRTAEADLLGKPRPKPSRGELAKTDGDVASELETLPDPRLEDEEVLAVLVRRLGEHGVWPEAYRLGARADDTWCLNFTQHGWEVARYAGGAPVSPRFFEGVEDAAQHLLGALLLHPARMTAGHETPLETAKELGDWPVQAADGEPPLTLLRNKRLLQLVAGTTVVRFGEESGNLVHHPGVRFATTSLPLERERVERVYRLQRPLYVITGITIPWANMPGGSVAYVLPKTITEHLADGSIEGTE</sequence>
<reference evidence="3 4" key="1">
    <citation type="submission" date="2016-10" db="EMBL/GenBank/DDBJ databases">
        <authorList>
            <person name="de Groot N.N."/>
        </authorList>
    </citation>
    <scope>NUCLEOTIDE SEQUENCE [LARGE SCALE GENOMIC DNA]</scope>
    <source>
        <strain evidence="3 4">CPCC 202699</strain>
    </source>
</reference>
<dbReference type="GO" id="GO:0050135">
    <property type="term" value="F:NADP+ nucleosidase activity"/>
    <property type="evidence" value="ECO:0007669"/>
    <property type="project" value="InterPro"/>
</dbReference>
<dbReference type="STRING" id="589385.SAMN05421504_1021017"/>
<organism evidence="3 4">
    <name type="scientific">Amycolatopsis xylanica</name>
    <dbReference type="NCBI Taxonomy" id="589385"/>
    <lineage>
        <taxon>Bacteria</taxon>
        <taxon>Bacillati</taxon>
        <taxon>Actinomycetota</taxon>
        <taxon>Actinomycetes</taxon>
        <taxon>Pseudonocardiales</taxon>
        <taxon>Pseudonocardiaceae</taxon>
        <taxon>Amycolatopsis</taxon>
    </lineage>
</organism>
<dbReference type="InterPro" id="IPR025331">
    <property type="entry name" value="TNT"/>
</dbReference>
<proteinExistence type="predicted"/>
<evidence type="ECO:0000313" key="3">
    <source>
        <dbReference type="EMBL" id="SDX31869.1"/>
    </source>
</evidence>
<name>A0A1H3ASP1_9PSEU</name>
<dbReference type="EMBL" id="FNON01000002">
    <property type="protein sequence ID" value="SDX31869.1"/>
    <property type="molecule type" value="Genomic_DNA"/>
</dbReference>
<dbReference type="OrthoDB" id="275232at2"/>
<gene>
    <name evidence="3" type="ORF">SAMN05421504_1021017</name>
</gene>
<feature type="region of interest" description="Disordered" evidence="1">
    <location>
        <begin position="262"/>
        <end position="289"/>
    </location>
</feature>
<evidence type="ECO:0000259" key="2">
    <source>
        <dbReference type="Pfam" id="PF14021"/>
    </source>
</evidence>